<comment type="caution">
    <text evidence="2">The sequence shown here is derived from an EMBL/GenBank/DDBJ whole genome shotgun (WGS) entry which is preliminary data.</text>
</comment>
<protein>
    <submittedName>
        <fullName evidence="2">Uncharacterized protein</fullName>
    </submittedName>
</protein>
<organism evidence="2 3">
    <name type="scientific">Albula glossodonta</name>
    <name type="common">roundjaw bonefish</name>
    <dbReference type="NCBI Taxonomy" id="121402"/>
    <lineage>
        <taxon>Eukaryota</taxon>
        <taxon>Metazoa</taxon>
        <taxon>Chordata</taxon>
        <taxon>Craniata</taxon>
        <taxon>Vertebrata</taxon>
        <taxon>Euteleostomi</taxon>
        <taxon>Actinopterygii</taxon>
        <taxon>Neopterygii</taxon>
        <taxon>Teleostei</taxon>
        <taxon>Albuliformes</taxon>
        <taxon>Albulidae</taxon>
        <taxon>Albula</taxon>
    </lineage>
</organism>
<reference evidence="2" key="1">
    <citation type="thesis" date="2021" institute="BYU ScholarsArchive" country="Provo, UT, USA">
        <title>Applications of and Algorithms for Genome Assembly and Genomic Analyses with an Emphasis on Marine Teleosts.</title>
        <authorList>
            <person name="Pickett B.D."/>
        </authorList>
    </citation>
    <scope>NUCLEOTIDE SEQUENCE</scope>
    <source>
        <strain evidence="2">HI-2016</strain>
    </source>
</reference>
<feature type="compositionally biased region" description="Low complexity" evidence="1">
    <location>
        <begin position="160"/>
        <end position="172"/>
    </location>
</feature>
<gene>
    <name evidence="2" type="ORF">JZ751_008010</name>
</gene>
<name>A0A8T2PBW2_9TELE</name>
<sequence>MKCADATASGRAGPSSPHLSPSHNPPVLPSDPQHHHLYLHHHLHHHPVPTSLPQLQVWAAGPRPSRTPPGGHQKVPEFLAVSDRGEALSSEKHNGVALSGRALPLAPHWAVVGSSTPLPSSPWDQRGCRTHVEEVTSKARGPPMRQRDPSASWVCPPLPSTSSYPSPLRKVG</sequence>
<feature type="non-terminal residue" evidence="2">
    <location>
        <position position="1"/>
    </location>
</feature>
<evidence type="ECO:0000256" key="1">
    <source>
        <dbReference type="SAM" id="MobiDB-lite"/>
    </source>
</evidence>
<accession>A0A8T2PBW2</accession>
<evidence type="ECO:0000313" key="3">
    <source>
        <dbReference type="Proteomes" id="UP000824540"/>
    </source>
</evidence>
<feature type="region of interest" description="Disordered" evidence="1">
    <location>
        <begin position="132"/>
        <end position="172"/>
    </location>
</feature>
<keyword evidence="3" id="KW-1185">Reference proteome</keyword>
<dbReference type="EMBL" id="JAFBMS010000016">
    <property type="protein sequence ID" value="KAG9346187.1"/>
    <property type="molecule type" value="Genomic_DNA"/>
</dbReference>
<feature type="region of interest" description="Disordered" evidence="1">
    <location>
        <begin position="1"/>
        <end position="34"/>
    </location>
</feature>
<dbReference type="AlphaFoldDB" id="A0A8T2PBW2"/>
<proteinExistence type="predicted"/>
<dbReference type="Proteomes" id="UP000824540">
    <property type="component" value="Unassembled WGS sequence"/>
</dbReference>
<evidence type="ECO:0000313" key="2">
    <source>
        <dbReference type="EMBL" id="KAG9346187.1"/>
    </source>
</evidence>